<sequence>MAEVLNAADENSGGRTEGIDEANKPSEAASTDAQPEIATSPPPPPPPRRNVRERERDSRERRNDREFDRPVRRDQYERNRSPPPPPPPRDRDTHKRTRLSPSPPPPPYRDRRGGGPHSPPRRSSPLPPYKRRRDDIYDGRRRSPMGGYGPDRRFPYDYPGGYERDMVGRIGYPEERLQSRYMGRASAGYLGELDSGRGAFPDAFNAGGAQREGMMSYKQFIQELEDDILPAEAEKRYQEYRSEYISTQKRNYFNAHKDEEWLKDKYHPTNLLAVVER</sequence>
<feature type="compositionally biased region" description="Basic and acidic residues" evidence="1">
    <location>
        <begin position="50"/>
        <end position="80"/>
    </location>
</feature>
<dbReference type="InterPro" id="IPR021933">
    <property type="entry name" value="SERRATE/Ars2_N"/>
</dbReference>
<evidence type="ECO:0000256" key="1">
    <source>
        <dbReference type="SAM" id="MobiDB-lite"/>
    </source>
</evidence>
<evidence type="ECO:0000313" key="4">
    <source>
        <dbReference type="Proteomes" id="UP000015453"/>
    </source>
</evidence>
<feature type="compositionally biased region" description="Basic and acidic residues" evidence="1">
    <location>
        <begin position="132"/>
        <end position="141"/>
    </location>
</feature>
<dbReference type="GO" id="GO:0031053">
    <property type="term" value="P:primary miRNA processing"/>
    <property type="evidence" value="ECO:0007669"/>
    <property type="project" value="TreeGrafter"/>
</dbReference>
<proteinExistence type="predicted"/>
<dbReference type="PANTHER" id="PTHR13165">
    <property type="entry name" value="ARSENITE-RESISTANCE PROTEIN 2"/>
    <property type="match status" value="1"/>
</dbReference>
<accession>S8BY59</accession>
<comment type="caution">
    <text evidence="3">The sequence shown here is derived from an EMBL/GenBank/DDBJ whole genome shotgun (WGS) entry which is preliminary data.</text>
</comment>
<keyword evidence="4" id="KW-1185">Reference proteome</keyword>
<feature type="non-terminal residue" evidence="3">
    <location>
        <position position="277"/>
    </location>
</feature>
<organism evidence="3 4">
    <name type="scientific">Genlisea aurea</name>
    <dbReference type="NCBI Taxonomy" id="192259"/>
    <lineage>
        <taxon>Eukaryota</taxon>
        <taxon>Viridiplantae</taxon>
        <taxon>Streptophyta</taxon>
        <taxon>Embryophyta</taxon>
        <taxon>Tracheophyta</taxon>
        <taxon>Spermatophyta</taxon>
        <taxon>Magnoliopsida</taxon>
        <taxon>eudicotyledons</taxon>
        <taxon>Gunneridae</taxon>
        <taxon>Pentapetalae</taxon>
        <taxon>asterids</taxon>
        <taxon>lamiids</taxon>
        <taxon>Lamiales</taxon>
        <taxon>Lentibulariaceae</taxon>
        <taxon>Genlisea</taxon>
    </lineage>
</organism>
<dbReference type="GO" id="GO:0016604">
    <property type="term" value="C:nuclear body"/>
    <property type="evidence" value="ECO:0007669"/>
    <property type="project" value="TreeGrafter"/>
</dbReference>
<dbReference type="Proteomes" id="UP000015453">
    <property type="component" value="Unassembled WGS sequence"/>
</dbReference>
<feature type="region of interest" description="Disordered" evidence="1">
    <location>
        <begin position="1"/>
        <end position="159"/>
    </location>
</feature>
<name>S8BY59_9LAMI</name>
<protein>
    <recommendedName>
        <fullName evidence="2">SERRATE/Ars2 N-terminal domain-containing protein</fullName>
    </recommendedName>
</protein>
<gene>
    <name evidence="3" type="ORF">M569_15270</name>
</gene>
<dbReference type="PANTHER" id="PTHR13165:SF0">
    <property type="entry name" value="SERRATE RNA EFFECTOR MOLECULE HOMOLOG"/>
    <property type="match status" value="1"/>
</dbReference>
<evidence type="ECO:0000259" key="2">
    <source>
        <dbReference type="Pfam" id="PF12066"/>
    </source>
</evidence>
<dbReference type="OrthoDB" id="1744528at2759"/>
<dbReference type="Pfam" id="PF12066">
    <property type="entry name" value="SERRATE_Ars2_N"/>
    <property type="match status" value="1"/>
</dbReference>
<evidence type="ECO:0000313" key="3">
    <source>
        <dbReference type="EMBL" id="EPS59535.1"/>
    </source>
</evidence>
<feature type="domain" description="SERRATE/Ars2 N-terminal" evidence="2">
    <location>
        <begin position="218"/>
        <end position="271"/>
    </location>
</feature>
<dbReference type="InterPro" id="IPR039727">
    <property type="entry name" value="SE/Ars2"/>
</dbReference>
<dbReference type="AlphaFoldDB" id="S8BY59"/>
<reference evidence="3 4" key="1">
    <citation type="journal article" date="2013" name="BMC Genomics">
        <title>The miniature genome of a carnivorous plant Genlisea aurea contains a low number of genes and short non-coding sequences.</title>
        <authorList>
            <person name="Leushkin E.V."/>
            <person name="Sutormin R.A."/>
            <person name="Nabieva E.R."/>
            <person name="Penin A.A."/>
            <person name="Kondrashov A.S."/>
            <person name="Logacheva M.D."/>
        </authorList>
    </citation>
    <scope>NUCLEOTIDE SEQUENCE [LARGE SCALE GENOMIC DNA]</scope>
</reference>
<dbReference type="EMBL" id="AUSU01008290">
    <property type="protein sequence ID" value="EPS59535.1"/>
    <property type="molecule type" value="Genomic_DNA"/>
</dbReference>